<dbReference type="OrthoDB" id="448280at2759"/>
<feature type="transmembrane region" description="Helical" evidence="6">
    <location>
        <begin position="145"/>
        <end position="165"/>
    </location>
</feature>
<dbReference type="GO" id="GO:0005886">
    <property type="term" value="C:plasma membrane"/>
    <property type="evidence" value="ECO:0007669"/>
    <property type="project" value="TreeGrafter"/>
</dbReference>
<evidence type="ECO:0000256" key="4">
    <source>
        <dbReference type="ARBA" id="ARBA00023136"/>
    </source>
</evidence>
<name>A0A261Y491_9FUNG</name>
<sequence length="239" mass="25876">DGASRRQLTATDGSLEEGKQPENEGHHHTHDHDSSSEELDNGNGIVEPHATLGCGHRHGNDDDVTGHYHSAGLLESEEAFKKMSTLLLELGITIHSVIIGITLSNTGTSEFSTLLCALVFHQFFEGMALGTRINELSYKNLLKPILLGFIYVLTTPLGIAIGIGIHQSFNGSSPSAILTTAILDSMSAGILLYNSFVELMSMEMNHSMSFRMSPWQTKLVCFLAMYIGATAMAIVGIWA</sequence>
<feature type="compositionally biased region" description="Basic and acidic residues" evidence="5">
    <location>
        <begin position="16"/>
        <end position="35"/>
    </location>
</feature>
<evidence type="ECO:0000256" key="1">
    <source>
        <dbReference type="ARBA" id="ARBA00004141"/>
    </source>
</evidence>
<feature type="region of interest" description="Disordered" evidence="5">
    <location>
        <begin position="1"/>
        <end position="58"/>
    </location>
</feature>
<gene>
    <name evidence="7" type="ORF">BZG36_01928</name>
</gene>
<evidence type="ECO:0000313" key="7">
    <source>
        <dbReference type="EMBL" id="OZJ05294.1"/>
    </source>
</evidence>
<keyword evidence="3 6" id="KW-1133">Transmembrane helix</keyword>
<comment type="subcellular location">
    <subcellularLocation>
        <location evidence="1">Membrane</location>
        <topology evidence="1">Multi-pass membrane protein</topology>
    </subcellularLocation>
</comment>
<dbReference type="Pfam" id="PF02535">
    <property type="entry name" value="Zip"/>
    <property type="match status" value="1"/>
</dbReference>
<dbReference type="Proteomes" id="UP000242875">
    <property type="component" value="Unassembled WGS sequence"/>
</dbReference>
<protein>
    <recommendedName>
        <fullName evidence="9">Zinc/iron permease</fullName>
    </recommendedName>
</protein>
<organism evidence="7 8">
    <name type="scientific">Bifiguratus adelaidae</name>
    <dbReference type="NCBI Taxonomy" id="1938954"/>
    <lineage>
        <taxon>Eukaryota</taxon>
        <taxon>Fungi</taxon>
        <taxon>Fungi incertae sedis</taxon>
        <taxon>Mucoromycota</taxon>
        <taxon>Mucoromycotina</taxon>
        <taxon>Endogonomycetes</taxon>
        <taxon>Endogonales</taxon>
        <taxon>Endogonales incertae sedis</taxon>
        <taxon>Bifiguratus</taxon>
    </lineage>
</organism>
<evidence type="ECO:0000256" key="3">
    <source>
        <dbReference type="ARBA" id="ARBA00022989"/>
    </source>
</evidence>
<dbReference type="EMBL" id="MVBO01000018">
    <property type="protein sequence ID" value="OZJ05294.1"/>
    <property type="molecule type" value="Genomic_DNA"/>
</dbReference>
<dbReference type="AlphaFoldDB" id="A0A261Y491"/>
<comment type="caution">
    <text evidence="7">The sequence shown here is derived from an EMBL/GenBank/DDBJ whole genome shotgun (WGS) entry which is preliminary data.</text>
</comment>
<proteinExistence type="predicted"/>
<dbReference type="PANTHER" id="PTHR11040:SF44">
    <property type="entry name" value="PROTEIN ZNTC-RELATED"/>
    <property type="match status" value="1"/>
</dbReference>
<reference evidence="7 8" key="1">
    <citation type="journal article" date="2017" name="Mycologia">
        <title>Bifiguratus adelaidae, gen. et sp. nov., a new member of Mucoromycotina in endophytic and soil-dwelling habitats.</title>
        <authorList>
            <person name="Torres-Cruz T.J."/>
            <person name="Billingsley Tobias T.L."/>
            <person name="Almatruk M."/>
            <person name="Hesse C."/>
            <person name="Kuske C.R."/>
            <person name="Desiro A."/>
            <person name="Benucci G.M."/>
            <person name="Bonito G."/>
            <person name="Stajich J.E."/>
            <person name="Dunlap C."/>
            <person name="Arnold A.E."/>
            <person name="Porras-Alfaro A."/>
        </authorList>
    </citation>
    <scope>NUCLEOTIDE SEQUENCE [LARGE SCALE GENOMIC DNA]</scope>
    <source>
        <strain evidence="7 8">AZ0501</strain>
    </source>
</reference>
<dbReference type="InterPro" id="IPR003689">
    <property type="entry name" value="ZIP"/>
</dbReference>
<feature type="transmembrane region" description="Helical" evidence="6">
    <location>
        <begin position="177"/>
        <end position="199"/>
    </location>
</feature>
<accession>A0A261Y491</accession>
<evidence type="ECO:0000256" key="2">
    <source>
        <dbReference type="ARBA" id="ARBA00022692"/>
    </source>
</evidence>
<keyword evidence="8" id="KW-1185">Reference proteome</keyword>
<evidence type="ECO:0000313" key="8">
    <source>
        <dbReference type="Proteomes" id="UP000242875"/>
    </source>
</evidence>
<dbReference type="GO" id="GO:0005385">
    <property type="term" value="F:zinc ion transmembrane transporter activity"/>
    <property type="evidence" value="ECO:0007669"/>
    <property type="project" value="TreeGrafter"/>
</dbReference>
<evidence type="ECO:0008006" key="9">
    <source>
        <dbReference type="Google" id="ProtNLM"/>
    </source>
</evidence>
<evidence type="ECO:0000256" key="6">
    <source>
        <dbReference type="SAM" id="Phobius"/>
    </source>
</evidence>
<feature type="non-terminal residue" evidence="7">
    <location>
        <position position="1"/>
    </location>
</feature>
<feature type="compositionally biased region" description="Polar residues" evidence="5">
    <location>
        <begin position="1"/>
        <end position="12"/>
    </location>
</feature>
<evidence type="ECO:0000256" key="5">
    <source>
        <dbReference type="SAM" id="MobiDB-lite"/>
    </source>
</evidence>
<dbReference type="PANTHER" id="PTHR11040">
    <property type="entry name" value="ZINC/IRON TRANSPORTER"/>
    <property type="match status" value="1"/>
</dbReference>
<keyword evidence="4 6" id="KW-0472">Membrane</keyword>
<keyword evidence="2 6" id="KW-0812">Transmembrane</keyword>
<feature type="transmembrane region" description="Helical" evidence="6">
    <location>
        <begin position="219"/>
        <end position="238"/>
    </location>
</feature>